<evidence type="ECO:0000313" key="8">
    <source>
        <dbReference type="Proteomes" id="UP000655225"/>
    </source>
</evidence>
<keyword evidence="1" id="KW-0723">Serine/threonine-protein kinase</keyword>
<dbReference type="InterPro" id="IPR011009">
    <property type="entry name" value="Kinase-like_dom_sf"/>
</dbReference>
<gene>
    <name evidence="7" type="ORF">HHK36_021587</name>
</gene>
<keyword evidence="8" id="KW-1185">Reference proteome</keyword>
<proteinExistence type="predicted"/>
<dbReference type="PROSITE" id="PS50011">
    <property type="entry name" value="PROTEIN_KINASE_DOM"/>
    <property type="match status" value="1"/>
</dbReference>
<dbReference type="Gene3D" id="1.10.510.10">
    <property type="entry name" value="Transferase(Phosphotransferase) domain 1"/>
    <property type="match status" value="1"/>
</dbReference>
<dbReference type="OrthoDB" id="283111at2759"/>
<evidence type="ECO:0000256" key="1">
    <source>
        <dbReference type="ARBA" id="ARBA00022527"/>
    </source>
</evidence>
<evidence type="ECO:0000259" key="6">
    <source>
        <dbReference type="PROSITE" id="PS50011"/>
    </source>
</evidence>
<protein>
    <recommendedName>
        <fullName evidence="6">Protein kinase domain-containing protein</fullName>
    </recommendedName>
</protein>
<name>A0A834YQ13_TETSI</name>
<keyword evidence="4" id="KW-0418">Kinase</keyword>
<dbReference type="Gene3D" id="3.30.200.20">
    <property type="entry name" value="Phosphorylase Kinase, domain 1"/>
    <property type="match status" value="1"/>
</dbReference>
<dbReference type="PANTHER" id="PTHR45646">
    <property type="entry name" value="SERINE/THREONINE-PROTEIN KINASE DOA-RELATED"/>
    <property type="match status" value="1"/>
</dbReference>
<keyword evidence="2" id="KW-0808">Transferase</keyword>
<dbReference type="PANTHER" id="PTHR45646:SF11">
    <property type="entry name" value="SERINE_THREONINE-PROTEIN KINASE DOA"/>
    <property type="match status" value="1"/>
</dbReference>
<dbReference type="Pfam" id="PF00069">
    <property type="entry name" value="Pkinase"/>
    <property type="match status" value="1"/>
</dbReference>
<dbReference type="InterPro" id="IPR051175">
    <property type="entry name" value="CLK_kinases"/>
</dbReference>
<dbReference type="GO" id="GO:0005524">
    <property type="term" value="F:ATP binding"/>
    <property type="evidence" value="ECO:0007669"/>
    <property type="project" value="UniProtKB-KW"/>
</dbReference>
<evidence type="ECO:0000256" key="3">
    <source>
        <dbReference type="ARBA" id="ARBA00022741"/>
    </source>
</evidence>
<dbReference type="Proteomes" id="UP000655225">
    <property type="component" value="Unassembled WGS sequence"/>
</dbReference>
<feature type="domain" description="Protein kinase" evidence="6">
    <location>
        <begin position="28"/>
        <end position="331"/>
    </location>
</feature>
<organism evidence="7 8">
    <name type="scientific">Tetracentron sinense</name>
    <name type="common">Spur-leaf</name>
    <dbReference type="NCBI Taxonomy" id="13715"/>
    <lineage>
        <taxon>Eukaryota</taxon>
        <taxon>Viridiplantae</taxon>
        <taxon>Streptophyta</taxon>
        <taxon>Embryophyta</taxon>
        <taxon>Tracheophyta</taxon>
        <taxon>Spermatophyta</taxon>
        <taxon>Magnoliopsida</taxon>
        <taxon>Trochodendrales</taxon>
        <taxon>Trochodendraceae</taxon>
        <taxon>Tetracentron</taxon>
    </lineage>
</organism>
<dbReference type="SUPFAM" id="SSF56112">
    <property type="entry name" value="Protein kinase-like (PK-like)"/>
    <property type="match status" value="1"/>
</dbReference>
<comment type="caution">
    <text evidence="7">The sequence shown here is derived from an EMBL/GenBank/DDBJ whole genome shotgun (WGS) entry which is preliminary data.</text>
</comment>
<dbReference type="InterPro" id="IPR000719">
    <property type="entry name" value="Prot_kinase_dom"/>
</dbReference>
<evidence type="ECO:0000256" key="2">
    <source>
        <dbReference type="ARBA" id="ARBA00022679"/>
    </source>
</evidence>
<dbReference type="EMBL" id="JABCRI010000015">
    <property type="protein sequence ID" value="KAF8393344.1"/>
    <property type="molecule type" value="Genomic_DNA"/>
</dbReference>
<dbReference type="GO" id="GO:0005634">
    <property type="term" value="C:nucleus"/>
    <property type="evidence" value="ECO:0007669"/>
    <property type="project" value="TreeGrafter"/>
</dbReference>
<dbReference type="GO" id="GO:0004674">
    <property type="term" value="F:protein serine/threonine kinase activity"/>
    <property type="evidence" value="ECO:0007669"/>
    <property type="project" value="UniProtKB-KW"/>
</dbReference>
<keyword evidence="3" id="KW-0547">Nucleotide-binding</keyword>
<dbReference type="SMART" id="SM00220">
    <property type="entry name" value="S_TKc"/>
    <property type="match status" value="1"/>
</dbReference>
<evidence type="ECO:0000313" key="7">
    <source>
        <dbReference type="EMBL" id="KAF8393344.1"/>
    </source>
</evidence>
<reference evidence="7 8" key="1">
    <citation type="submission" date="2020-04" db="EMBL/GenBank/DDBJ databases">
        <title>Plant Genome Project.</title>
        <authorList>
            <person name="Zhang R.-G."/>
        </authorList>
    </citation>
    <scope>NUCLEOTIDE SEQUENCE [LARGE SCALE GENOMIC DNA]</scope>
    <source>
        <strain evidence="7">YNK0</strain>
        <tissue evidence="7">Leaf</tissue>
    </source>
</reference>
<dbReference type="AlphaFoldDB" id="A0A834YQ13"/>
<evidence type="ECO:0000256" key="4">
    <source>
        <dbReference type="ARBA" id="ARBA00022777"/>
    </source>
</evidence>
<accession>A0A834YQ13</accession>
<sequence>MAPLKLEAMEKKRTKKRKWDVAPDEQKIQYQIGNTVGEFSHILECWDHQTFKIVVIKVVRSLHKQRANVEIEVLECLAKNGRGGSRCVKILDSFNYGNHLCIVFEKLGPSLFEFLQGDKYCPFLVNLVQEIGRQILESVAYVHELGLIHTYLEPKNIRFVYSEYLKIPDYKWDSQTEMYFRCLPKSSAIIKLIGFGNTARENQDHSYSITTRNYRAPEVILGLEWNYPSDLWSVGCILGEALFQKNEDLEHLAMMERVLGPLPERMIQNSNVRQDLQGTCLNWPEGAVSENLVFQNAKYFYKDLNDLLHGLLEFDPSERLTARQALKHPFFKNPT</sequence>
<keyword evidence="5" id="KW-0067">ATP-binding</keyword>
<evidence type="ECO:0000256" key="5">
    <source>
        <dbReference type="ARBA" id="ARBA00022840"/>
    </source>
</evidence>